<keyword evidence="11" id="KW-1185">Reference proteome</keyword>
<feature type="domain" description="Chitin-binding type-4" evidence="9">
    <location>
        <begin position="20"/>
        <end position="189"/>
    </location>
</feature>
<feature type="region of interest" description="Disordered" evidence="7">
    <location>
        <begin position="195"/>
        <end position="219"/>
    </location>
</feature>
<dbReference type="GeneID" id="81363212"/>
<feature type="compositionally biased region" description="Low complexity" evidence="7">
    <location>
        <begin position="196"/>
        <end position="219"/>
    </location>
</feature>
<evidence type="ECO:0000256" key="2">
    <source>
        <dbReference type="ARBA" id="ARBA00022723"/>
    </source>
</evidence>
<keyword evidence="8" id="KW-0732">Signal</keyword>
<feature type="chain" id="PRO_5040795688" description="Chitin-binding type-4 domain-containing protein" evidence="8">
    <location>
        <begin position="20"/>
        <end position="298"/>
    </location>
</feature>
<organism evidence="10 11">
    <name type="scientific">Penicillium argentinense</name>
    <dbReference type="NCBI Taxonomy" id="1131581"/>
    <lineage>
        <taxon>Eukaryota</taxon>
        <taxon>Fungi</taxon>
        <taxon>Dikarya</taxon>
        <taxon>Ascomycota</taxon>
        <taxon>Pezizomycotina</taxon>
        <taxon>Eurotiomycetes</taxon>
        <taxon>Eurotiomycetidae</taxon>
        <taxon>Eurotiales</taxon>
        <taxon>Aspergillaceae</taxon>
        <taxon>Penicillium</taxon>
    </lineage>
</organism>
<comment type="similarity">
    <text evidence="6">Belongs to the polysaccharide monooxygenase AA13 family.</text>
</comment>
<evidence type="ECO:0000259" key="9">
    <source>
        <dbReference type="Pfam" id="PF03067"/>
    </source>
</evidence>
<keyword evidence="4" id="KW-1015">Disulfide bond</keyword>
<evidence type="ECO:0000256" key="7">
    <source>
        <dbReference type="SAM" id="MobiDB-lite"/>
    </source>
</evidence>
<dbReference type="GO" id="GO:0046872">
    <property type="term" value="F:metal ion binding"/>
    <property type="evidence" value="ECO:0007669"/>
    <property type="project" value="UniProtKB-KW"/>
</dbReference>
<evidence type="ECO:0000256" key="4">
    <source>
        <dbReference type="ARBA" id="ARBA00023157"/>
    </source>
</evidence>
<feature type="region of interest" description="Disordered" evidence="7">
    <location>
        <begin position="251"/>
        <end position="277"/>
    </location>
</feature>
<evidence type="ECO:0000256" key="3">
    <source>
        <dbReference type="ARBA" id="ARBA00023008"/>
    </source>
</evidence>
<dbReference type="OrthoDB" id="120613at2759"/>
<dbReference type="PANTHER" id="PTHR36575:SF2">
    <property type="entry name" value="CHITIN-BINDING TYPE-4 DOMAIN-CONTAINING PROTEIN-RELATED"/>
    <property type="match status" value="1"/>
</dbReference>
<evidence type="ECO:0000256" key="1">
    <source>
        <dbReference type="ARBA" id="ARBA00001973"/>
    </source>
</evidence>
<evidence type="ECO:0000256" key="6">
    <source>
        <dbReference type="ARBA" id="ARBA00034311"/>
    </source>
</evidence>
<gene>
    <name evidence="10" type="ORF">N7532_011742</name>
</gene>
<dbReference type="InterPro" id="IPR052282">
    <property type="entry name" value="Starch-active_LPMO"/>
</dbReference>
<dbReference type="InterPro" id="IPR004302">
    <property type="entry name" value="Cellulose/chitin-bd_N"/>
</dbReference>
<feature type="compositionally biased region" description="Low complexity" evidence="7">
    <location>
        <begin position="260"/>
        <end position="271"/>
    </location>
</feature>
<keyword evidence="5" id="KW-0325">Glycoprotein</keyword>
<sequence>MKQYTPLAAIASIIPLVHGHGFVSSPTARMPGDAMASACGQQVKINQESDNYGNIQGELQVANGQSDYKAAACDIWLCKGYKFADNKDNVYSYKAGETVDFTVDIRAPHTGVANVSVVDTASNSVIGSPLISWSVYASTATGVTKDETDFSVTIPEDLGDQCTTAGDCVLQWYWYAESIDQTYESCVDFTVGGSGSSSSSSSNSGSSSSSSGSSSSSSAAAEVTSSSSSAAPVSYATTTFATQARVSAEPSVQVQTQTPSSVEATASSAASNVPLPTGNAQEMVDWISAIFKYLVSSN</sequence>
<dbReference type="Gene3D" id="2.70.50.70">
    <property type="match status" value="1"/>
</dbReference>
<proteinExistence type="inferred from homology"/>
<comment type="caution">
    <text evidence="10">The sequence shown here is derived from an EMBL/GenBank/DDBJ whole genome shotgun (WGS) entry which is preliminary data.</text>
</comment>
<keyword evidence="2" id="KW-0479">Metal-binding</keyword>
<dbReference type="PANTHER" id="PTHR36575">
    <property type="entry name" value="BINDING PROTEIN, PUTATIVE (AFU_ORTHOLOGUE AFUA_1G14430)-RELATED"/>
    <property type="match status" value="1"/>
</dbReference>
<reference evidence="10" key="1">
    <citation type="submission" date="2022-11" db="EMBL/GenBank/DDBJ databases">
        <authorList>
            <person name="Petersen C."/>
        </authorList>
    </citation>
    <scope>NUCLEOTIDE SEQUENCE</scope>
    <source>
        <strain evidence="10">IBT 30761</strain>
    </source>
</reference>
<evidence type="ECO:0000256" key="5">
    <source>
        <dbReference type="ARBA" id="ARBA00023180"/>
    </source>
</evidence>
<dbReference type="Pfam" id="PF03067">
    <property type="entry name" value="LPMO_10"/>
    <property type="match status" value="1"/>
</dbReference>
<evidence type="ECO:0000313" key="10">
    <source>
        <dbReference type="EMBL" id="KAJ5082699.1"/>
    </source>
</evidence>
<dbReference type="Proteomes" id="UP001149074">
    <property type="component" value="Unassembled WGS sequence"/>
</dbReference>
<feature type="signal peptide" evidence="8">
    <location>
        <begin position="1"/>
        <end position="19"/>
    </location>
</feature>
<evidence type="ECO:0000313" key="11">
    <source>
        <dbReference type="Proteomes" id="UP001149074"/>
    </source>
</evidence>
<dbReference type="AlphaFoldDB" id="A0A9W9EJ21"/>
<dbReference type="RefSeq" id="XP_056469221.1">
    <property type="nucleotide sequence ID" value="XM_056624233.1"/>
</dbReference>
<accession>A0A9W9EJ21</accession>
<dbReference type="EMBL" id="JAPQKI010000011">
    <property type="protein sequence ID" value="KAJ5082699.1"/>
    <property type="molecule type" value="Genomic_DNA"/>
</dbReference>
<evidence type="ECO:0000256" key="8">
    <source>
        <dbReference type="SAM" id="SignalP"/>
    </source>
</evidence>
<protein>
    <recommendedName>
        <fullName evidence="9">Chitin-binding type-4 domain-containing protein</fullName>
    </recommendedName>
</protein>
<comment type="cofactor">
    <cofactor evidence="1">
        <name>Cu(2+)</name>
        <dbReference type="ChEBI" id="CHEBI:29036"/>
    </cofactor>
</comment>
<name>A0A9W9EJ21_9EURO</name>
<keyword evidence="3" id="KW-0186">Copper</keyword>
<reference evidence="10" key="2">
    <citation type="journal article" date="2023" name="IMA Fungus">
        <title>Comparative genomic study of the Penicillium genus elucidates a diverse pangenome and 15 lateral gene transfer events.</title>
        <authorList>
            <person name="Petersen C."/>
            <person name="Sorensen T."/>
            <person name="Nielsen M.R."/>
            <person name="Sondergaard T.E."/>
            <person name="Sorensen J.L."/>
            <person name="Fitzpatrick D.A."/>
            <person name="Frisvad J.C."/>
            <person name="Nielsen K.L."/>
        </authorList>
    </citation>
    <scope>NUCLEOTIDE SEQUENCE</scope>
    <source>
        <strain evidence="10">IBT 30761</strain>
    </source>
</reference>